<dbReference type="InterPro" id="IPR007378">
    <property type="entry name" value="Tic22-like"/>
</dbReference>
<protein>
    <submittedName>
        <fullName evidence="4">Uncharacterized protein</fullName>
    </submittedName>
</protein>
<comment type="subcellular location">
    <subcellularLocation>
        <location evidence="1">Plastid</location>
        <location evidence="1">Chloroplast</location>
    </subcellularLocation>
</comment>
<reference evidence="5" key="1">
    <citation type="journal article" date="2014" name="Nucleic Acids Res.">
        <title>The evolutionary dynamics of variant antigen genes in Babesia reveal a history of genomic innovation underlying host-parasite interaction.</title>
        <authorList>
            <person name="Jackson A.P."/>
            <person name="Otto T.D."/>
            <person name="Darby A."/>
            <person name="Ramaprasad A."/>
            <person name="Xia D."/>
            <person name="Echaide I.E."/>
            <person name="Farber M."/>
            <person name="Gahlot S."/>
            <person name="Gamble J."/>
            <person name="Gupta D."/>
            <person name="Gupta Y."/>
            <person name="Jackson L."/>
            <person name="Malandrin L."/>
            <person name="Malas T.B."/>
            <person name="Moussa E."/>
            <person name="Nair M."/>
            <person name="Reid A.J."/>
            <person name="Sanders M."/>
            <person name="Sharma J."/>
            <person name="Tracey A."/>
            <person name="Quail M.A."/>
            <person name="Weir W."/>
            <person name="Wastling J.M."/>
            <person name="Hall N."/>
            <person name="Willadsen P."/>
            <person name="Lingelbach K."/>
            <person name="Shiels B."/>
            <person name="Tait A."/>
            <person name="Berriman M."/>
            <person name="Allred D.R."/>
            <person name="Pain A."/>
        </authorList>
    </citation>
    <scope>NUCLEOTIDE SEQUENCE [LARGE SCALE GENOMIC DNA]</scope>
    <source>
        <strain evidence="5">Bond</strain>
    </source>
</reference>
<dbReference type="GeneID" id="24562760"/>
<dbReference type="Proteomes" id="UP000033188">
    <property type="component" value="Chromosome 1"/>
</dbReference>
<dbReference type="Pfam" id="PF04278">
    <property type="entry name" value="Tic22"/>
    <property type="match status" value="1"/>
</dbReference>
<dbReference type="EMBL" id="LK391707">
    <property type="protein sequence ID" value="CDR94219.1"/>
    <property type="molecule type" value="Genomic_DNA"/>
</dbReference>
<gene>
    <name evidence="4" type="ORF">BBBOND_0105280</name>
</gene>
<keyword evidence="5" id="KW-1185">Reference proteome</keyword>
<sequence length="243" mass="27530">MIIFMLLLCQATLGLYIGRPLSNINFGSIRKDVPSHFFHSHLGNAKDVPIFVVESITSPVITRITRSEKIVTAFVDPRDAIDYLTELTQAGSAVEYELPSLRIRILTLQELFEKIDPTKPRISSHIKYKLVPSSSQLPLASLYLPLSYKNDVHIPLFYSKALNISPTEGKVLTPLFWDFADLTASINMISDLQHREALIKSIGILSLFDILLENPRLDGYYMVPSLQALQFCQKEKNKTLFTF</sequence>
<proteinExistence type="predicted"/>
<dbReference type="Gene3D" id="3.40.1350.100">
    <property type="match status" value="2"/>
</dbReference>
<evidence type="ECO:0000256" key="2">
    <source>
        <dbReference type="ARBA" id="ARBA00022528"/>
    </source>
</evidence>
<evidence type="ECO:0000256" key="3">
    <source>
        <dbReference type="ARBA" id="ARBA00022640"/>
    </source>
</evidence>
<dbReference type="OrthoDB" id="361261at2759"/>
<organism evidence="4 5">
    <name type="scientific">Babesia bigemina</name>
    <dbReference type="NCBI Taxonomy" id="5866"/>
    <lineage>
        <taxon>Eukaryota</taxon>
        <taxon>Sar</taxon>
        <taxon>Alveolata</taxon>
        <taxon>Apicomplexa</taxon>
        <taxon>Aconoidasida</taxon>
        <taxon>Piroplasmida</taxon>
        <taxon>Babesiidae</taxon>
        <taxon>Babesia</taxon>
    </lineage>
</organism>
<keyword evidence="2" id="KW-0150">Chloroplast</keyword>
<accession>A0A061D5H6</accession>
<dbReference type="GO" id="GO:0009507">
    <property type="term" value="C:chloroplast"/>
    <property type="evidence" value="ECO:0007669"/>
    <property type="project" value="UniProtKB-SubCell"/>
</dbReference>
<evidence type="ECO:0000313" key="4">
    <source>
        <dbReference type="EMBL" id="CDR94219.1"/>
    </source>
</evidence>
<dbReference type="GO" id="GO:0015031">
    <property type="term" value="P:protein transport"/>
    <property type="evidence" value="ECO:0007669"/>
    <property type="project" value="InterPro"/>
</dbReference>
<evidence type="ECO:0000313" key="5">
    <source>
        <dbReference type="Proteomes" id="UP000033188"/>
    </source>
</evidence>
<dbReference type="AlphaFoldDB" id="A0A061D5H6"/>
<name>A0A061D5H6_BABBI</name>
<keyword evidence="3" id="KW-0934">Plastid</keyword>
<dbReference type="KEGG" id="bbig:BBBOND_0105280"/>
<evidence type="ECO:0000256" key="1">
    <source>
        <dbReference type="ARBA" id="ARBA00004229"/>
    </source>
</evidence>
<dbReference type="RefSeq" id="XP_012766405.1">
    <property type="nucleotide sequence ID" value="XM_012910951.1"/>
</dbReference>
<dbReference type="VEuPathDB" id="PiroplasmaDB:BBBOND_0105280"/>